<dbReference type="Pfam" id="PF12838">
    <property type="entry name" value="Fer4_7"/>
    <property type="match status" value="1"/>
</dbReference>
<organism evidence="4">
    <name type="scientific">Hexamita inflata</name>
    <dbReference type="NCBI Taxonomy" id="28002"/>
    <lineage>
        <taxon>Eukaryota</taxon>
        <taxon>Metamonada</taxon>
        <taxon>Diplomonadida</taxon>
        <taxon>Hexamitidae</taxon>
        <taxon>Hexamitinae</taxon>
        <taxon>Hexamita</taxon>
    </lineage>
</organism>
<dbReference type="InterPro" id="IPR017896">
    <property type="entry name" value="4Fe4S_Fe-S-bd"/>
</dbReference>
<keyword evidence="6" id="KW-1185">Reference proteome</keyword>
<evidence type="ECO:0000313" key="5">
    <source>
        <dbReference type="EMBL" id="CAL5973191.1"/>
    </source>
</evidence>
<dbReference type="EMBL" id="CATOUU010000531">
    <property type="protein sequence ID" value="CAI9933061.1"/>
    <property type="molecule type" value="Genomic_DNA"/>
</dbReference>
<proteinExistence type="inferred from homology"/>
<dbReference type="InterPro" id="IPR017900">
    <property type="entry name" value="4Fe4S_Fe_S_CS"/>
</dbReference>
<dbReference type="Gene3D" id="3.40.109.10">
    <property type="entry name" value="NADH Oxidase"/>
    <property type="match status" value="1"/>
</dbReference>
<dbReference type="PANTHER" id="PTHR43673">
    <property type="entry name" value="NAD(P)H NITROREDUCTASE YDGI-RELATED"/>
    <property type="match status" value="1"/>
</dbReference>
<keyword evidence="2" id="KW-0560">Oxidoreductase</keyword>
<dbReference type="InterPro" id="IPR029479">
    <property type="entry name" value="Nitroreductase"/>
</dbReference>
<dbReference type="EMBL" id="CAXDID020000004">
    <property type="protein sequence ID" value="CAL5973191.1"/>
    <property type="molecule type" value="Genomic_DNA"/>
</dbReference>
<protein>
    <submittedName>
        <fullName evidence="4">Nitroreductase</fullName>
    </submittedName>
</protein>
<evidence type="ECO:0000256" key="2">
    <source>
        <dbReference type="ARBA" id="ARBA00023002"/>
    </source>
</evidence>
<evidence type="ECO:0000259" key="3">
    <source>
        <dbReference type="PROSITE" id="PS51379"/>
    </source>
</evidence>
<evidence type="ECO:0000256" key="1">
    <source>
        <dbReference type="ARBA" id="ARBA00007118"/>
    </source>
</evidence>
<comment type="similarity">
    <text evidence="1">Belongs to the nitroreductase family.</text>
</comment>
<comment type="caution">
    <text evidence="4">The sequence shown here is derived from an EMBL/GenBank/DDBJ whole genome shotgun (WGS) entry which is preliminary data.</text>
</comment>
<dbReference type="GO" id="GO:0016491">
    <property type="term" value="F:oxidoreductase activity"/>
    <property type="evidence" value="ECO:0007669"/>
    <property type="project" value="UniProtKB-KW"/>
</dbReference>
<gene>
    <name evidence="4" type="ORF">HINF_LOCUS20706</name>
    <name evidence="5" type="ORF">HINF_LOCUS2252</name>
</gene>
<reference evidence="4" key="1">
    <citation type="submission" date="2023-06" db="EMBL/GenBank/DDBJ databases">
        <authorList>
            <person name="Kurt Z."/>
        </authorList>
    </citation>
    <scope>NUCLEOTIDE SEQUENCE</scope>
</reference>
<dbReference type="PROSITE" id="PS00198">
    <property type="entry name" value="4FE4S_FER_1"/>
    <property type="match status" value="1"/>
</dbReference>
<name>A0AA86P760_9EUKA</name>
<evidence type="ECO:0000313" key="4">
    <source>
        <dbReference type="EMBL" id="CAI9933061.1"/>
    </source>
</evidence>
<sequence length="245" mass="26588">MSSIQFKVSSDCINCNKCVDICLPGSLQFVDSKLTLSESSCMRCGHCFSICPTGAISLFGVESKTRSFSENPVLNAMQKRHSTRNFTSESFSNEQLREMLQALGLAPSSMNARKTRFSVVNRAKLDLMVPIIKEMLLQQYPGMKGMLSSADPIFRGAPHLIIAVEQGEVSEDGIIALAEFEVLAAGMGYGTCNTGLFKSVANTDTIKTILGIKEGETVTSCIVFGKPSVQFARPVARPALDIEIQ</sequence>
<dbReference type="PROSITE" id="PS51379">
    <property type="entry name" value="4FE4S_FER_2"/>
    <property type="match status" value="1"/>
</dbReference>
<reference evidence="5 6" key="2">
    <citation type="submission" date="2024-07" db="EMBL/GenBank/DDBJ databases">
        <authorList>
            <person name="Akdeniz Z."/>
        </authorList>
    </citation>
    <scope>NUCLEOTIDE SEQUENCE [LARGE SCALE GENOMIC DNA]</scope>
</reference>
<dbReference type="AlphaFoldDB" id="A0AA86P760"/>
<dbReference type="SUPFAM" id="SSF54862">
    <property type="entry name" value="4Fe-4S ferredoxins"/>
    <property type="match status" value="1"/>
</dbReference>
<dbReference type="SUPFAM" id="SSF55469">
    <property type="entry name" value="FMN-dependent nitroreductase-like"/>
    <property type="match status" value="1"/>
</dbReference>
<dbReference type="Gene3D" id="3.30.70.20">
    <property type="match status" value="1"/>
</dbReference>
<dbReference type="Proteomes" id="UP001642409">
    <property type="component" value="Unassembled WGS sequence"/>
</dbReference>
<dbReference type="InterPro" id="IPR000415">
    <property type="entry name" value="Nitroreductase-like"/>
</dbReference>
<dbReference type="PANTHER" id="PTHR43673:SF10">
    <property type="entry name" value="NADH DEHYDROGENASE_NAD(P)H NITROREDUCTASE XCC3605-RELATED"/>
    <property type="match status" value="1"/>
</dbReference>
<feature type="domain" description="4Fe-4S ferredoxin-type" evidence="3">
    <location>
        <begin position="32"/>
        <end position="61"/>
    </location>
</feature>
<evidence type="ECO:0000313" key="6">
    <source>
        <dbReference type="Proteomes" id="UP001642409"/>
    </source>
</evidence>
<accession>A0AA86P760</accession>
<dbReference type="Pfam" id="PF00881">
    <property type="entry name" value="Nitroreductase"/>
    <property type="match status" value="1"/>
</dbReference>